<protein>
    <submittedName>
        <fullName evidence="1">Uncharacterized protein</fullName>
    </submittedName>
</protein>
<organism evidence="1 2">
    <name type="scientific">Plasmopara halstedii</name>
    <name type="common">Downy mildew of sunflower</name>
    <dbReference type="NCBI Taxonomy" id="4781"/>
    <lineage>
        <taxon>Eukaryota</taxon>
        <taxon>Sar</taxon>
        <taxon>Stramenopiles</taxon>
        <taxon>Oomycota</taxon>
        <taxon>Peronosporomycetes</taxon>
        <taxon>Peronosporales</taxon>
        <taxon>Peronosporaceae</taxon>
        <taxon>Plasmopara</taxon>
    </lineage>
</organism>
<sequence>MHDSLSSKVSVSLEKFGAVKNAPPWSNATSLGLEEGLYPLTTTIEEGTLPADYSDRGT</sequence>
<dbReference type="EMBL" id="CCYD01002939">
    <property type="protein sequence ID" value="CEG48314.1"/>
    <property type="molecule type" value="Genomic_DNA"/>
</dbReference>
<evidence type="ECO:0000313" key="1">
    <source>
        <dbReference type="EMBL" id="CEG48314.1"/>
    </source>
</evidence>
<dbReference type="GeneID" id="36401197"/>
<evidence type="ECO:0000313" key="2">
    <source>
        <dbReference type="Proteomes" id="UP000054928"/>
    </source>
</evidence>
<keyword evidence="2" id="KW-1185">Reference proteome</keyword>
<proteinExistence type="predicted"/>
<name>A0A0P1B418_PLAHL</name>
<dbReference type="Proteomes" id="UP000054928">
    <property type="component" value="Unassembled WGS sequence"/>
</dbReference>
<accession>A0A0P1B418</accession>
<dbReference type="AlphaFoldDB" id="A0A0P1B418"/>
<reference evidence="2" key="1">
    <citation type="submission" date="2014-09" db="EMBL/GenBank/DDBJ databases">
        <authorList>
            <person name="Sharma Rahul"/>
            <person name="Thines Marco"/>
        </authorList>
    </citation>
    <scope>NUCLEOTIDE SEQUENCE [LARGE SCALE GENOMIC DNA]</scope>
</reference>
<dbReference type="RefSeq" id="XP_024584683.1">
    <property type="nucleotide sequence ID" value="XM_024719378.1"/>
</dbReference>